<evidence type="ECO:0000313" key="2">
    <source>
        <dbReference type="Proteomes" id="UP000735302"/>
    </source>
</evidence>
<comment type="caution">
    <text evidence="1">The sequence shown here is derived from an EMBL/GenBank/DDBJ whole genome shotgun (WGS) entry which is preliminary data.</text>
</comment>
<reference evidence="1 2" key="1">
    <citation type="journal article" date="2021" name="Elife">
        <title>Chloroplast acquisition without the gene transfer in kleptoplastic sea slugs, Plakobranchus ocellatus.</title>
        <authorList>
            <person name="Maeda T."/>
            <person name="Takahashi S."/>
            <person name="Yoshida T."/>
            <person name="Shimamura S."/>
            <person name="Takaki Y."/>
            <person name="Nagai Y."/>
            <person name="Toyoda A."/>
            <person name="Suzuki Y."/>
            <person name="Arimoto A."/>
            <person name="Ishii H."/>
            <person name="Satoh N."/>
            <person name="Nishiyama T."/>
            <person name="Hasebe M."/>
            <person name="Maruyama T."/>
            <person name="Minagawa J."/>
            <person name="Obokata J."/>
            <person name="Shigenobu S."/>
        </authorList>
    </citation>
    <scope>NUCLEOTIDE SEQUENCE [LARGE SCALE GENOMIC DNA]</scope>
</reference>
<accession>A0AAV4DZ32</accession>
<dbReference type="EMBL" id="BLXT01008494">
    <property type="protein sequence ID" value="GFO49533.1"/>
    <property type="molecule type" value="Genomic_DNA"/>
</dbReference>
<gene>
    <name evidence="1" type="ORF">PoB_007603800</name>
</gene>
<dbReference type="Proteomes" id="UP000735302">
    <property type="component" value="Unassembled WGS sequence"/>
</dbReference>
<keyword evidence="2" id="KW-1185">Reference proteome</keyword>
<protein>
    <submittedName>
        <fullName evidence="1">Uncharacterized protein</fullName>
    </submittedName>
</protein>
<sequence length="99" mass="11050">MLQLASGKAVTMVTNFAAVMEDPKRMKDPRVPILRGDKDSREVDVMRDTRCEGVATRKGVVEESLLTGESCQHNIDLKTGPLIIRARLNLFYQLTTSQS</sequence>
<organism evidence="1 2">
    <name type="scientific">Plakobranchus ocellatus</name>
    <dbReference type="NCBI Taxonomy" id="259542"/>
    <lineage>
        <taxon>Eukaryota</taxon>
        <taxon>Metazoa</taxon>
        <taxon>Spiralia</taxon>
        <taxon>Lophotrochozoa</taxon>
        <taxon>Mollusca</taxon>
        <taxon>Gastropoda</taxon>
        <taxon>Heterobranchia</taxon>
        <taxon>Euthyneura</taxon>
        <taxon>Panpulmonata</taxon>
        <taxon>Sacoglossa</taxon>
        <taxon>Placobranchoidea</taxon>
        <taxon>Plakobranchidae</taxon>
        <taxon>Plakobranchus</taxon>
    </lineage>
</organism>
<evidence type="ECO:0000313" key="1">
    <source>
        <dbReference type="EMBL" id="GFO49533.1"/>
    </source>
</evidence>
<name>A0AAV4DZ32_9GAST</name>
<proteinExistence type="predicted"/>
<dbReference type="AlphaFoldDB" id="A0AAV4DZ32"/>